<dbReference type="GO" id="GO:0005886">
    <property type="term" value="C:plasma membrane"/>
    <property type="evidence" value="ECO:0007669"/>
    <property type="project" value="TreeGrafter"/>
</dbReference>
<feature type="transmembrane region" description="Helical" evidence="7">
    <location>
        <begin position="59"/>
        <end position="78"/>
    </location>
</feature>
<dbReference type="GO" id="GO:0015205">
    <property type="term" value="F:nucleobase transmembrane transporter activity"/>
    <property type="evidence" value="ECO:0007669"/>
    <property type="project" value="TreeGrafter"/>
</dbReference>
<dbReference type="Pfam" id="PF01733">
    <property type="entry name" value="Nucleoside_tran"/>
    <property type="match status" value="1"/>
</dbReference>
<proteinExistence type="inferred from homology"/>
<name>A0A5M8PPJ8_9LECA</name>
<evidence type="ECO:0000256" key="4">
    <source>
        <dbReference type="ARBA" id="ARBA00022692"/>
    </source>
</evidence>
<evidence type="ECO:0000256" key="3">
    <source>
        <dbReference type="ARBA" id="ARBA00022448"/>
    </source>
</evidence>
<sequence>MVFPVFTQEILSVRPAADAPPLLQPACFIPLAFMFWNAGDLAGRLLTLLPTLSLVRYPQALFAMALARLGFIPLYLLCNIRGRGAVVGSDAFYLVVVQFLFGATNGYLGSSCMMGAAEWVEVEEREAAGGFMGLMLVGGLTTGSLLSFLAAGV</sequence>
<dbReference type="Proteomes" id="UP000324767">
    <property type="component" value="Unassembled WGS sequence"/>
</dbReference>
<feature type="transmembrane region" description="Helical" evidence="7">
    <location>
        <begin position="90"/>
        <end position="108"/>
    </location>
</feature>
<dbReference type="PANTHER" id="PTHR10332">
    <property type="entry name" value="EQUILIBRATIVE NUCLEOSIDE TRANSPORTER"/>
    <property type="match status" value="1"/>
</dbReference>
<comment type="subcellular location">
    <subcellularLocation>
        <location evidence="1">Membrane</location>
        <topology evidence="1">Multi-pass membrane protein</topology>
    </subcellularLocation>
</comment>
<evidence type="ECO:0000313" key="9">
    <source>
        <dbReference type="Proteomes" id="UP000324767"/>
    </source>
</evidence>
<comment type="similarity">
    <text evidence="2">Belongs to the SLC29A/ENT transporter (TC 2.A.57) family.</text>
</comment>
<feature type="transmembrane region" description="Helical" evidence="7">
    <location>
        <begin position="128"/>
        <end position="151"/>
    </location>
</feature>
<dbReference type="InterPro" id="IPR002259">
    <property type="entry name" value="Eqnu_transpt"/>
</dbReference>
<organism evidence="8 9">
    <name type="scientific">Lasallia pustulata</name>
    <dbReference type="NCBI Taxonomy" id="136370"/>
    <lineage>
        <taxon>Eukaryota</taxon>
        <taxon>Fungi</taxon>
        <taxon>Dikarya</taxon>
        <taxon>Ascomycota</taxon>
        <taxon>Pezizomycotina</taxon>
        <taxon>Lecanoromycetes</taxon>
        <taxon>OSLEUM clade</taxon>
        <taxon>Umbilicariomycetidae</taxon>
        <taxon>Umbilicariales</taxon>
        <taxon>Umbilicariaceae</taxon>
        <taxon>Lasallia</taxon>
    </lineage>
</organism>
<dbReference type="EMBL" id="VXIT01000007">
    <property type="protein sequence ID" value="KAA6411420.1"/>
    <property type="molecule type" value="Genomic_DNA"/>
</dbReference>
<evidence type="ECO:0000256" key="6">
    <source>
        <dbReference type="ARBA" id="ARBA00023136"/>
    </source>
</evidence>
<dbReference type="AlphaFoldDB" id="A0A5M8PPJ8"/>
<reference evidence="8 9" key="1">
    <citation type="submission" date="2019-09" db="EMBL/GenBank/DDBJ databases">
        <title>The hologenome of the rock-dwelling lichen Lasallia pustulata.</title>
        <authorList>
            <person name="Greshake Tzovaras B."/>
            <person name="Segers F."/>
            <person name="Bicker A."/>
            <person name="Dal Grande F."/>
            <person name="Otte J."/>
            <person name="Hankeln T."/>
            <person name="Schmitt I."/>
            <person name="Ebersberger I."/>
        </authorList>
    </citation>
    <scope>NUCLEOTIDE SEQUENCE [LARGE SCALE GENOMIC DNA]</scope>
    <source>
        <strain evidence="8">A1-1</strain>
    </source>
</reference>
<dbReference type="PRINTS" id="PR01130">
    <property type="entry name" value="DERENTRNSPRT"/>
</dbReference>
<evidence type="ECO:0000256" key="5">
    <source>
        <dbReference type="ARBA" id="ARBA00022989"/>
    </source>
</evidence>
<evidence type="ECO:0000256" key="7">
    <source>
        <dbReference type="SAM" id="Phobius"/>
    </source>
</evidence>
<gene>
    <name evidence="8" type="ORF">FRX48_04700</name>
</gene>
<keyword evidence="6 7" id="KW-0472">Membrane</keyword>
<accession>A0A5M8PPJ8</accession>
<dbReference type="GO" id="GO:0034257">
    <property type="term" value="F:nicotinamide riboside transmembrane transporter activity"/>
    <property type="evidence" value="ECO:0007669"/>
    <property type="project" value="TreeGrafter"/>
</dbReference>
<evidence type="ECO:0000256" key="1">
    <source>
        <dbReference type="ARBA" id="ARBA00004141"/>
    </source>
</evidence>
<evidence type="ECO:0000256" key="2">
    <source>
        <dbReference type="ARBA" id="ARBA00007965"/>
    </source>
</evidence>
<keyword evidence="5 7" id="KW-1133">Transmembrane helix</keyword>
<protein>
    <submittedName>
        <fullName evidence="8">Nucleoside transporter family</fullName>
    </submittedName>
</protein>
<dbReference type="OrthoDB" id="46396at2759"/>
<evidence type="ECO:0000313" key="8">
    <source>
        <dbReference type="EMBL" id="KAA6411420.1"/>
    </source>
</evidence>
<keyword evidence="3" id="KW-0813">Transport</keyword>
<comment type="caution">
    <text evidence="8">The sequence shown here is derived from an EMBL/GenBank/DDBJ whole genome shotgun (WGS) entry which is preliminary data.</text>
</comment>
<keyword evidence="4 7" id="KW-0812">Transmembrane</keyword>
<dbReference type="GO" id="GO:0000329">
    <property type="term" value="C:fungal-type vacuole membrane"/>
    <property type="evidence" value="ECO:0007669"/>
    <property type="project" value="TreeGrafter"/>
</dbReference>
<dbReference type="PANTHER" id="PTHR10332:SF88">
    <property type="entry name" value="EQUILIBRATIVE NUCLEOSIDE TRANSPORTER 1, ISOFORM A"/>
    <property type="match status" value="1"/>
</dbReference>